<dbReference type="InterPro" id="IPR010987">
    <property type="entry name" value="Glutathione-S-Trfase_C-like"/>
</dbReference>
<dbReference type="InParanoid" id="A0A1Y1UIZ3"/>
<reference evidence="2 3" key="1">
    <citation type="submission" date="2017-03" db="EMBL/GenBank/DDBJ databases">
        <title>Widespread Adenine N6-methylation of Active Genes in Fungi.</title>
        <authorList>
            <consortium name="DOE Joint Genome Institute"/>
            <person name="Mondo S.J."/>
            <person name="Dannebaum R.O."/>
            <person name="Kuo R.C."/>
            <person name="Louie K.B."/>
            <person name="Bewick A.J."/>
            <person name="Labutti K."/>
            <person name="Haridas S."/>
            <person name="Kuo A."/>
            <person name="Salamov A."/>
            <person name="Ahrendt S.R."/>
            <person name="Lau R."/>
            <person name="Bowen B.P."/>
            <person name="Lipzen A."/>
            <person name="Sullivan W."/>
            <person name="Andreopoulos W.B."/>
            <person name="Clum A."/>
            <person name="Lindquist E."/>
            <person name="Daum C."/>
            <person name="Northen T.R."/>
            <person name="Ramamoorthy G."/>
            <person name="Schmitz R.J."/>
            <person name="Gryganskyi A."/>
            <person name="Culley D."/>
            <person name="Magnuson J."/>
            <person name="James T.Y."/>
            <person name="O'Malley M.A."/>
            <person name="Stajich J.E."/>
            <person name="Spatafora J.W."/>
            <person name="Visel A."/>
            <person name="Grigoriev I.V."/>
        </authorList>
    </citation>
    <scope>NUCLEOTIDE SEQUENCE [LARGE SCALE GENOMIC DNA]</scope>
    <source>
        <strain evidence="2 3">NRRL Y-17943</strain>
    </source>
</reference>
<evidence type="ECO:0000259" key="1">
    <source>
        <dbReference type="PROSITE" id="PS50405"/>
    </source>
</evidence>
<organism evidence="2 3">
    <name type="scientific">Kockovaella imperatae</name>
    <dbReference type="NCBI Taxonomy" id="4999"/>
    <lineage>
        <taxon>Eukaryota</taxon>
        <taxon>Fungi</taxon>
        <taxon>Dikarya</taxon>
        <taxon>Basidiomycota</taxon>
        <taxon>Agaricomycotina</taxon>
        <taxon>Tremellomycetes</taxon>
        <taxon>Tremellales</taxon>
        <taxon>Cuniculitremaceae</taxon>
        <taxon>Kockovaella</taxon>
    </lineage>
</organism>
<dbReference type="Proteomes" id="UP000193218">
    <property type="component" value="Unassembled WGS sequence"/>
</dbReference>
<dbReference type="SUPFAM" id="SSF47616">
    <property type="entry name" value="GST C-terminal domain-like"/>
    <property type="match status" value="1"/>
</dbReference>
<dbReference type="PROSITE" id="PS50405">
    <property type="entry name" value="GST_CTER"/>
    <property type="match status" value="1"/>
</dbReference>
<dbReference type="EMBL" id="NBSH01000005">
    <property type="protein sequence ID" value="ORX38033.1"/>
    <property type="molecule type" value="Genomic_DNA"/>
</dbReference>
<dbReference type="STRING" id="4999.A0A1Y1UIZ3"/>
<keyword evidence="3" id="KW-1185">Reference proteome</keyword>
<protein>
    <recommendedName>
        <fullName evidence="1">GST C-terminal domain-containing protein</fullName>
    </recommendedName>
</protein>
<evidence type="ECO:0000313" key="3">
    <source>
        <dbReference type="Proteomes" id="UP000193218"/>
    </source>
</evidence>
<dbReference type="InterPro" id="IPR054416">
    <property type="entry name" value="GST_UstS-like_C"/>
</dbReference>
<dbReference type="Pfam" id="PF22041">
    <property type="entry name" value="GST_C_7"/>
    <property type="match status" value="1"/>
</dbReference>
<dbReference type="Gene3D" id="3.40.30.10">
    <property type="entry name" value="Glutaredoxin"/>
    <property type="match status" value="1"/>
</dbReference>
<dbReference type="AlphaFoldDB" id="A0A1Y1UIZ3"/>
<proteinExistence type="predicted"/>
<name>A0A1Y1UIZ3_9TREE</name>
<comment type="caution">
    <text evidence="2">The sequence shown here is derived from an EMBL/GenBank/DDBJ whole genome shotgun (WGS) entry which is preliminary data.</text>
</comment>
<dbReference type="OrthoDB" id="4951845at2759"/>
<sequence>MERHIIFYDLTKKDPVHAWVMNAWKSRLVLNFLELEYETRFLDFPDVESTLMDLGLPPSAQGQRYAVPAITILSPDTSEPVHAMGEGTSKDEVAAALQALVQEKKLYLESPELEEVTSFTHQIMETLRPIWMPAMLALLTPRSAERFSSRKLALAREKADQEEAWKIASGYFQRLGEVLKRHEGPFVLGDRVSYADFIIVAQLQFLRVADMSIYDRFVIELPGLKELYERCRPWTVRDT</sequence>
<dbReference type="RefSeq" id="XP_021872020.1">
    <property type="nucleotide sequence ID" value="XM_022012726.1"/>
</dbReference>
<dbReference type="Gene3D" id="1.20.1050.10">
    <property type="match status" value="1"/>
</dbReference>
<gene>
    <name evidence="2" type="ORF">BD324DRAFT_417547</name>
</gene>
<dbReference type="GeneID" id="33554534"/>
<accession>A0A1Y1UIZ3</accession>
<feature type="domain" description="GST C-terminal" evidence="1">
    <location>
        <begin position="109"/>
        <end position="239"/>
    </location>
</feature>
<evidence type="ECO:0000313" key="2">
    <source>
        <dbReference type="EMBL" id="ORX38033.1"/>
    </source>
</evidence>
<dbReference type="InterPro" id="IPR036282">
    <property type="entry name" value="Glutathione-S-Trfase_C_sf"/>
</dbReference>